<dbReference type="Proteomes" id="UP000655287">
    <property type="component" value="Unassembled WGS sequence"/>
</dbReference>
<dbReference type="Gene3D" id="3.30.530.20">
    <property type="match status" value="1"/>
</dbReference>
<organism evidence="1 2">
    <name type="scientific">Sphaerisporangium rufum</name>
    <dbReference type="NCBI Taxonomy" id="1381558"/>
    <lineage>
        <taxon>Bacteria</taxon>
        <taxon>Bacillati</taxon>
        <taxon>Actinomycetota</taxon>
        <taxon>Actinomycetes</taxon>
        <taxon>Streptosporangiales</taxon>
        <taxon>Streptosporangiaceae</taxon>
        <taxon>Sphaerisporangium</taxon>
    </lineage>
</organism>
<proteinExistence type="predicted"/>
<accession>A0A919V4C2</accession>
<evidence type="ECO:0008006" key="3">
    <source>
        <dbReference type="Google" id="ProtNLM"/>
    </source>
</evidence>
<reference evidence="1" key="1">
    <citation type="submission" date="2021-01" db="EMBL/GenBank/DDBJ databases">
        <title>Whole genome shotgun sequence of Sphaerisporangium rufum NBRC 109079.</title>
        <authorList>
            <person name="Komaki H."/>
            <person name="Tamura T."/>
        </authorList>
    </citation>
    <scope>NUCLEOTIDE SEQUENCE</scope>
    <source>
        <strain evidence="1">NBRC 109079</strain>
    </source>
</reference>
<dbReference type="SUPFAM" id="SSF55961">
    <property type="entry name" value="Bet v1-like"/>
    <property type="match status" value="1"/>
</dbReference>
<gene>
    <name evidence="1" type="ORF">Sru01_20970</name>
</gene>
<dbReference type="AlphaFoldDB" id="A0A919V4C2"/>
<dbReference type="InterPro" id="IPR023393">
    <property type="entry name" value="START-like_dom_sf"/>
</dbReference>
<name>A0A919V4C2_9ACTN</name>
<comment type="caution">
    <text evidence="1">The sequence shown here is derived from an EMBL/GenBank/DDBJ whole genome shotgun (WGS) entry which is preliminary data.</text>
</comment>
<dbReference type="RefSeq" id="WP_203983863.1">
    <property type="nucleotide sequence ID" value="NZ_BOOU01000032.1"/>
</dbReference>
<evidence type="ECO:0000313" key="2">
    <source>
        <dbReference type="Proteomes" id="UP000655287"/>
    </source>
</evidence>
<keyword evidence="2" id="KW-1185">Reference proteome</keyword>
<dbReference type="EMBL" id="BOOU01000032">
    <property type="protein sequence ID" value="GII77115.1"/>
    <property type="molecule type" value="Genomic_DNA"/>
</dbReference>
<protein>
    <recommendedName>
        <fullName evidence="3">SRPBCC domain-containing protein</fullName>
    </recommendedName>
</protein>
<evidence type="ECO:0000313" key="1">
    <source>
        <dbReference type="EMBL" id="GII77115.1"/>
    </source>
</evidence>
<sequence length="247" mass="26916">MTQPFESRRQFELRGALEQAWEAIAAGTALDAWLPGPDDALSGAAGRARRFFGVLPADTVVATWRTGDRLAYRGADDGARAGSGFDFLVEEHGEGGNMLRLVQSGVLGGDWRTEYEALNRGWDMYLHTLDQYLTHFPGRFALVVYPVRPRPGRHEPVGETLRRGLGLTGPVVQGDRVRLTPDGPGPIEGVADQVAPGLLGVRTGEALYRFAEGPLDTVVVTHHIFTEQGEPAEAERAWLAWLDGLFG</sequence>